<organism evidence="2 3">
    <name type="scientific">Glutinoglossum americanum</name>
    <dbReference type="NCBI Taxonomy" id="1670608"/>
    <lineage>
        <taxon>Eukaryota</taxon>
        <taxon>Fungi</taxon>
        <taxon>Dikarya</taxon>
        <taxon>Ascomycota</taxon>
        <taxon>Pezizomycotina</taxon>
        <taxon>Geoglossomycetes</taxon>
        <taxon>Geoglossales</taxon>
        <taxon>Geoglossaceae</taxon>
        <taxon>Glutinoglossum</taxon>
    </lineage>
</organism>
<name>A0A9P8L4T5_9PEZI</name>
<evidence type="ECO:0000256" key="1">
    <source>
        <dbReference type="SAM" id="Phobius"/>
    </source>
</evidence>
<sequence>MADPSHPPSPPMATHAYTSLFHTAKTYGGKPQMNVNSQTEGCNLDLEHMFIRISFACYTHSDWSCISSESPYPPGLTALLIAVPNPLRPLPLLFSSVLGLSSCLSFSGYHIDAAGISAAWSALYIIAASRRKQNFIGKFSRAGVLRGMTVGACALNVLAGGLAYAFGQRSKEDERIRKGGNV</sequence>
<dbReference type="AlphaFoldDB" id="A0A9P8L4T5"/>
<keyword evidence="1" id="KW-0812">Transmembrane</keyword>
<dbReference type="Proteomes" id="UP000698800">
    <property type="component" value="Unassembled WGS sequence"/>
</dbReference>
<feature type="transmembrane region" description="Helical" evidence="1">
    <location>
        <begin position="148"/>
        <end position="167"/>
    </location>
</feature>
<protein>
    <submittedName>
        <fullName evidence="2">Uncharacterized protein</fullName>
    </submittedName>
</protein>
<gene>
    <name evidence="2" type="ORF">FGG08_002086</name>
</gene>
<comment type="caution">
    <text evidence="2">The sequence shown here is derived from an EMBL/GenBank/DDBJ whole genome shotgun (WGS) entry which is preliminary data.</text>
</comment>
<dbReference type="EMBL" id="JAGHQL010000029">
    <property type="protein sequence ID" value="KAH0543648.1"/>
    <property type="molecule type" value="Genomic_DNA"/>
</dbReference>
<evidence type="ECO:0000313" key="2">
    <source>
        <dbReference type="EMBL" id="KAH0543648.1"/>
    </source>
</evidence>
<accession>A0A9P8L4T5</accession>
<evidence type="ECO:0000313" key="3">
    <source>
        <dbReference type="Proteomes" id="UP000698800"/>
    </source>
</evidence>
<keyword evidence="1" id="KW-0472">Membrane</keyword>
<keyword evidence="3" id="KW-1185">Reference proteome</keyword>
<reference evidence="2" key="1">
    <citation type="submission" date="2021-03" db="EMBL/GenBank/DDBJ databases">
        <title>Comparative genomics and phylogenomic investigation of the class Geoglossomycetes provide insights into ecological specialization and systematics.</title>
        <authorList>
            <person name="Melie T."/>
            <person name="Pirro S."/>
            <person name="Miller A.N."/>
            <person name="Quandt A."/>
        </authorList>
    </citation>
    <scope>NUCLEOTIDE SEQUENCE</scope>
    <source>
        <strain evidence="2">GBOQ0MN5Z8</strain>
    </source>
</reference>
<keyword evidence="1" id="KW-1133">Transmembrane helix</keyword>
<proteinExistence type="predicted"/>
<dbReference type="OrthoDB" id="4868994at2759"/>